<dbReference type="SUPFAM" id="SSF48403">
    <property type="entry name" value="Ankyrin repeat"/>
    <property type="match status" value="2"/>
</dbReference>
<dbReference type="Gene3D" id="3.40.50.300">
    <property type="entry name" value="P-loop containing nucleotide triphosphate hydrolases"/>
    <property type="match status" value="1"/>
</dbReference>
<dbReference type="Pfam" id="PF00023">
    <property type="entry name" value="Ank"/>
    <property type="match status" value="1"/>
</dbReference>
<dbReference type="Gene3D" id="1.25.40.20">
    <property type="entry name" value="Ankyrin repeat-containing domain"/>
    <property type="match status" value="3"/>
</dbReference>
<name>A0ABR1HPE8_9HYPO</name>
<evidence type="ECO:0000313" key="5">
    <source>
        <dbReference type="EMBL" id="KAK7422689.1"/>
    </source>
</evidence>
<dbReference type="SMART" id="SM00248">
    <property type="entry name" value="ANK"/>
    <property type="match status" value="16"/>
</dbReference>
<evidence type="ECO:0000256" key="1">
    <source>
        <dbReference type="ARBA" id="ARBA00022737"/>
    </source>
</evidence>
<feature type="repeat" description="ANK" evidence="3">
    <location>
        <begin position="900"/>
        <end position="934"/>
    </location>
</feature>
<organism evidence="5 6">
    <name type="scientific">Neonectria punicea</name>
    <dbReference type="NCBI Taxonomy" id="979145"/>
    <lineage>
        <taxon>Eukaryota</taxon>
        <taxon>Fungi</taxon>
        <taxon>Dikarya</taxon>
        <taxon>Ascomycota</taxon>
        <taxon>Pezizomycotina</taxon>
        <taxon>Sordariomycetes</taxon>
        <taxon>Hypocreomycetidae</taxon>
        <taxon>Hypocreales</taxon>
        <taxon>Nectriaceae</taxon>
        <taxon>Neonectria</taxon>
    </lineage>
</organism>
<keyword evidence="1" id="KW-0677">Repeat</keyword>
<dbReference type="SUPFAM" id="SSF52540">
    <property type="entry name" value="P-loop containing nucleoside triphosphate hydrolases"/>
    <property type="match status" value="1"/>
</dbReference>
<feature type="repeat" description="ANK" evidence="3">
    <location>
        <begin position="935"/>
        <end position="967"/>
    </location>
</feature>
<dbReference type="PRINTS" id="PR01415">
    <property type="entry name" value="ANKYRIN"/>
</dbReference>
<evidence type="ECO:0000256" key="2">
    <source>
        <dbReference type="ARBA" id="ARBA00023043"/>
    </source>
</evidence>
<proteinExistence type="predicted"/>
<protein>
    <recommendedName>
        <fullName evidence="4">NACHT domain-containing protein</fullName>
    </recommendedName>
</protein>
<comment type="caution">
    <text evidence="5">The sequence shown here is derived from an EMBL/GenBank/DDBJ whole genome shotgun (WGS) entry which is preliminary data.</text>
</comment>
<accession>A0ABR1HPE8</accession>
<feature type="repeat" description="ANK" evidence="3">
    <location>
        <begin position="632"/>
        <end position="664"/>
    </location>
</feature>
<feature type="domain" description="NACHT" evidence="4">
    <location>
        <begin position="76"/>
        <end position="223"/>
    </location>
</feature>
<evidence type="ECO:0000259" key="4">
    <source>
        <dbReference type="PROSITE" id="PS50837"/>
    </source>
</evidence>
<dbReference type="Pfam" id="PF24883">
    <property type="entry name" value="NPHP3_N"/>
    <property type="match status" value="1"/>
</dbReference>
<feature type="repeat" description="ANK" evidence="3">
    <location>
        <begin position="665"/>
        <end position="697"/>
    </location>
</feature>
<dbReference type="InterPro" id="IPR056884">
    <property type="entry name" value="NPHP3-like_N"/>
</dbReference>
<sequence length="1000" mass="110503">MPSIRHLLASNGTGSIPKQPTREVMVEWLMKQSDQSLIDPYRQQVELFSLVTPGTGAWIFEAKQFQRWKDESSPSKRLAMYGNLGSGKTMLLSLIVDSAVKQSQTRNDFACVYFYFQEGDEHPPSASGIWANLLRQLLQHQGSTGIVGELKAKFSSSLQGSIPLHSLEYFDLFRAQAVTFKTVYLIIDALDNCLDAHGEKTRQHVQDALRKMPDNIRVLFSSRGTSLAHDLGITQELYITPKASDVKTYVKSRIDADVNLRRVLEDSQHIEDVVGKVTNVTLASGMFLLARLHLDNLSEQGTLADIKSAMRQLPIDLNRAFDSAKFDIISKQADLEMAKTCLAALLLDQYGCDSGMRLLPYAASHWSSHLGHGCRSADSEAQRLICTFLGDSRKLTRAFEAIPELRSQNFGRISGLHATVFFGLQGWAKRLIKRGVDVNARDSNGETALHWAVRYGRRKLLEYLIHEQADANIADLTGDTPLHKYLTGPMMGDTRVAGALVQGGARLDVEGAKGLTPLSSAIRYGPTSIAKLFIMSQADVNEEVTKGWTSLREVFLHGHEAYDWGPLRHAVEDHIRYLMHLLLGRGVNLNSPTTEGWLPLIHAVRTGSLTTIRSLLETKPSPADINLRDPKEGKSPLRWAFFYKQGAIIRLLIEYGADVNETNNDGWKPLTEAVAINDQELVWLLLKKGARPDELDNNNDWPALLYAIKSRNKDIAWLLITNGANVNRRNDSAPSPIDLAMANDDFSIAWLLCEHGANIDSADFTGVTALRRACDRGHLEGVSFLLDKGANISSKDKAGSTPLHHAVLMGLDDIVTLLASRGSRQGRLDVQDAQDNTALMLATLRKNRFMVQSLLRHSASSDIQDSHGLTALHHAARLGFDDGLRLLMHEADNVDLADNQGYTAVHHAVSSPEAGRGTINVLAKQGAGLEVEERGGLTPLMLAVHLGRKSIARKLLEDGANVDTWSSKGWTAAGLVRKGEYPDIARLLERATQNRLSSEY</sequence>
<dbReference type="PANTHER" id="PTHR24123:SF33">
    <property type="entry name" value="PROTEIN HOS4"/>
    <property type="match status" value="1"/>
</dbReference>
<feature type="repeat" description="ANK" evidence="3">
    <location>
        <begin position="444"/>
        <end position="476"/>
    </location>
</feature>
<dbReference type="InterPro" id="IPR036770">
    <property type="entry name" value="Ankyrin_rpt-contain_sf"/>
</dbReference>
<feature type="repeat" description="ANK" evidence="3">
    <location>
        <begin position="798"/>
        <end position="830"/>
    </location>
</feature>
<evidence type="ECO:0000313" key="6">
    <source>
        <dbReference type="Proteomes" id="UP001498476"/>
    </source>
</evidence>
<dbReference type="PANTHER" id="PTHR24123">
    <property type="entry name" value="ANKYRIN REPEAT-CONTAINING"/>
    <property type="match status" value="1"/>
</dbReference>
<dbReference type="InterPro" id="IPR051165">
    <property type="entry name" value="Multifunctional_ANK_Repeat"/>
</dbReference>
<feature type="repeat" description="ANK" evidence="3">
    <location>
        <begin position="834"/>
        <end position="866"/>
    </location>
</feature>
<feature type="repeat" description="ANK" evidence="3">
    <location>
        <begin position="765"/>
        <end position="797"/>
    </location>
</feature>
<dbReference type="PROSITE" id="PS50088">
    <property type="entry name" value="ANK_REPEAT"/>
    <property type="match status" value="11"/>
</dbReference>
<dbReference type="InterPro" id="IPR027417">
    <property type="entry name" value="P-loop_NTPase"/>
</dbReference>
<keyword evidence="6" id="KW-1185">Reference proteome</keyword>
<reference evidence="5 6" key="1">
    <citation type="journal article" date="2025" name="Microbiol. Resour. Announc.">
        <title>Draft genome sequences for Neonectria magnoliae and Neonectria punicea, canker pathogens of Liriodendron tulipifera and Acer saccharum in West Virginia.</title>
        <authorList>
            <person name="Petronek H.M."/>
            <person name="Kasson M.T."/>
            <person name="Metheny A.M."/>
            <person name="Stauder C.M."/>
            <person name="Lovett B."/>
            <person name="Lynch S.C."/>
            <person name="Garnas J.R."/>
            <person name="Kasson L.R."/>
            <person name="Stajich J.E."/>
        </authorList>
    </citation>
    <scope>NUCLEOTIDE SEQUENCE [LARGE SCALE GENOMIC DNA]</scope>
    <source>
        <strain evidence="5 6">NRRL 64653</strain>
    </source>
</reference>
<keyword evidence="2 3" id="KW-0040">ANK repeat</keyword>
<dbReference type="Proteomes" id="UP001498476">
    <property type="component" value="Unassembled WGS sequence"/>
</dbReference>
<feature type="repeat" description="ANK" evidence="3">
    <location>
        <begin position="513"/>
        <end position="545"/>
    </location>
</feature>
<dbReference type="PROSITE" id="PS50837">
    <property type="entry name" value="NACHT"/>
    <property type="match status" value="1"/>
</dbReference>
<dbReference type="Pfam" id="PF12796">
    <property type="entry name" value="Ank_2"/>
    <property type="match status" value="4"/>
</dbReference>
<dbReference type="InterPro" id="IPR007111">
    <property type="entry name" value="NACHT_NTPase"/>
</dbReference>
<feature type="repeat" description="ANK" evidence="3">
    <location>
        <begin position="699"/>
        <end position="731"/>
    </location>
</feature>
<evidence type="ECO:0000256" key="3">
    <source>
        <dbReference type="PROSITE-ProRule" id="PRU00023"/>
    </source>
</evidence>
<gene>
    <name evidence="5" type="ORF">QQX98_001477</name>
</gene>
<dbReference type="PROSITE" id="PS50297">
    <property type="entry name" value="ANK_REP_REGION"/>
    <property type="match status" value="6"/>
</dbReference>
<dbReference type="EMBL" id="JAZAVJ010000014">
    <property type="protein sequence ID" value="KAK7422689.1"/>
    <property type="molecule type" value="Genomic_DNA"/>
</dbReference>
<dbReference type="InterPro" id="IPR002110">
    <property type="entry name" value="Ankyrin_rpt"/>
</dbReference>
<feature type="repeat" description="ANK" evidence="3">
    <location>
        <begin position="867"/>
        <end position="899"/>
    </location>
</feature>